<dbReference type="Gene3D" id="4.10.60.10">
    <property type="entry name" value="Zinc finger, CCHC-type"/>
    <property type="match status" value="1"/>
</dbReference>
<evidence type="ECO:0000256" key="2">
    <source>
        <dbReference type="SAM" id="MobiDB-lite"/>
    </source>
</evidence>
<proteinExistence type="predicted"/>
<dbReference type="PROSITE" id="PS50158">
    <property type="entry name" value="ZF_CCHC"/>
    <property type="match status" value="1"/>
</dbReference>
<feature type="region of interest" description="Disordered" evidence="2">
    <location>
        <begin position="175"/>
        <end position="194"/>
    </location>
</feature>
<dbReference type="InterPro" id="IPR036875">
    <property type="entry name" value="Znf_CCHC_sf"/>
</dbReference>
<accession>A0ABQ4XB42</accession>
<dbReference type="Proteomes" id="UP001151760">
    <property type="component" value="Unassembled WGS sequence"/>
</dbReference>
<dbReference type="InterPro" id="IPR001878">
    <property type="entry name" value="Znf_CCHC"/>
</dbReference>
<sequence length="368" mass="41644">MQGTHLSKQERDYHLNNEFDNFTSVTGESIKSVYERFSKLMNDMDRQEVLPKQIAINTKFLNSLQPNWIAKEHDPLVLVANTYASLYHSRSSPAYYVTHPPLVSDFDDDTQSYAYQDDIQCDDQKDKLTTAMMLLARAITQRFSTPTNNRLRTSSNTRNQTYVQDGRVDVQTKNVGNVGSAGRNTGRNVGSSGTSTYVQKLNGNTTTVHRVPRTNANSGHTPTVQCYNCNEKGHYARECSKPKVRDSNYFKQQMLLAKQDEAGIHLHEKQNDFLLADIPKDEKLQEINALCIMLAHIQAIANESDVEPSYDSDFVDEGINSGNVEQDNHAHDQQSAELQILLTHVQHNVGMQHYVAEGFLRYTLSKHG</sequence>
<evidence type="ECO:0000313" key="4">
    <source>
        <dbReference type="EMBL" id="GJS62469.1"/>
    </source>
</evidence>
<gene>
    <name evidence="4" type="ORF">Tco_0657253</name>
</gene>
<reference evidence="4" key="2">
    <citation type="submission" date="2022-01" db="EMBL/GenBank/DDBJ databases">
        <authorList>
            <person name="Yamashiro T."/>
            <person name="Shiraishi A."/>
            <person name="Satake H."/>
            <person name="Nakayama K."/>
        </authorList>
    </citation>
    <scope>NUCLEOTIDE SEQUENCE</scope>
</reference>
<keyword evidence="1" id="KW-0863">Zinc-finger</keyword>
<keyword evidence="1" id="KW-0479">Metal-binding</keyword>
<feature type="domain" description="CCHC-type" evidence="3">
    <location>
        <begin position="226"/>
        <end position="241"/>
    </location>
</feature>
<evidence type="ECO:0000256" key="1">
    <source>
        <dbReference type="PROSITE-ProRule" id="PRU00047"/>
    </source>
</evidence>
<dbReference type="EMBL" id="BQNB010009363">
    <property type="protein sequence ID" value="GJS62469.1"/>
    <property type="molecule type" value="Genomic_DNA"/>
</dbReference>
<name>A0ABQ4XB42_9ASTR</name>
<keyword evidence="1" id="KW-0862">Zinc</keyword>
<reference evidence="4" key="1">
    <citation type="journal article" date="2022" name="Int. J. Mol. Sci.">
        <title>Draft Genome of Tanacetum Coccineum: Genomic Comparison of Closely Related Tanacetum-Family Plants.</title>
        <authorList>
            <person name="Yamashiro T."/>
            <person name="Shiraishi A."/>
            <person name="Nakayama K."/>
            <person name="Satake H."/>
        </authorList>
    </citation>
    <scope>NUCLEOTIDE SEQUENCE</scope>
</reference>
<dbReference type="SUPFAM" id="SSF57756">
    <property type="entry name" value="Retrovirus zinc finger-like domains"/>
    <property type="match status" value="1"/>
</dbReference>
<evidence type="ECO:0000313" key="5">
    <source>
        <dbReference type="Proteomes" id="UP001151760"/>
    </source>
</evidence>
<comment type="caution">
    <text evidence="4">The sequence shown here is derived from an EMBL/GenBank/DDBJ whole genome shotgun (WGS) entry which is preliminary data.</text>
</comment>
<dbReference type="SMART" id="SM00343">
    <property type="entry name" value="ZnF_C2HC"/>
    <property type="match status" value="1"/>
</dbReference>
<protein>
    <submittedName>
        <fullName evidence="4">Gag-pol polyprotein</fullName>
    </submittedName>
</protein>
<evidence type="ECO:0000259" key="3">
    <source>
        <dbReference type="PROSITE" id="PS50158"/>
    </source>
</evidence>
<organism evidence="4 5">
    <name type="scientific">Tanacetum coccineum</name>
    <dbReference type="NCBI Taxonomy" id="301880"/>
    <lineage>
        <taxon>Eukaryota</taxon>
        <taxon>Viridiplantae</taxon>
        <taxon>Streptophyta</taxon>
        <taxon>Embryophyta</taxon>
        <taxon>Tracheophyta</taxon>
        <taxon>Spermatophyta</taxon>
        <taxon>Magnoliopsida</taxon>
        <taxon>eudicotyledons</taxon>
        <taxon>Gunneridae</taxon>
        <taxon>Pentapetalae</taxon>
        <taxon>asterids</taxon>
        <taxon>campanulids</taxon>
        <taxon>Asterales</taxon>
        <taxon>Asteraceae</taxon>
        <taxon>Asteroideae</taxon>
        <taxon>Anthemideae</taxon>
        <taxon>Anthemidinae</taxon>
        <taxon>Tanacetum</taxon>
    </lineage>
</organism>
<keyword evidence="5" id="KW-1185">Reference proteome</keyword>
<dbReference type="Pfam" id="PF00098">
    <property type="entry name" value="zf-CCHC"/>
    <property type="match status" value="1"/>
</dbReference>